<accession>A0A1X2I4H4</accession>
<dbReference type="InterPro" id="IPR003737">
    <property type="entry name" value="GlcNAc_PI_deacetylase-related"/>
</dbReference>
<evidence type="ECO:0000256" key="2">
    <source>
        <dbReference type="ARBA" id="ARBA00012176"/>
    </source>
</evidence>
<sequence>MITVFLSTLFIVTFFTYCYYILFQYQRPLLIKSHQLLLLTAHPDDECMFFGPTLTYLQSFSNKTRVHVLCLSTGNADGLGNIRKKELVRSCQKFDISSTHVKSLDHSELQDGMKNNWSPSLIAGIVADYVKKHKIDTIITFDDQGVSGHVNHGAAFYGAKEYTQNHPSGAKLYKLKTISLLRKYIGLVDLIIMAAQDWIRNKSMISHGQSSSFGSPNITFVSPPIGYLQAHKAMRQHQSQLVWFRWLYVTFSRYMFINELEMV</sequence>
<dbReference type="Pfam" id="PF02585">
    <property type="entry name" value="PIG-L"/>
    <property type="match status" value="1"/>
</dbReference>
<name>A0A1X2I4H4_9FUNG</name>
<dbReference type="InterPro" id="IPR024078">
    <property type="entry name" value="LmbE-like_dom_sf"/>
</dbReference>
<keyword evidence="3" id="KW-1133">Transmembrane helix</keyword>
<feature type="transmembrane region" description="Helical" evidence="3">
    <location>
        <begin position="6"/>
        <end position="23"/>
    </location>
</feature>
<dbReference type="GO" id="GO:0005783">
    <property type="term" value="C:endoplasmic reticulum"/>
    <property type="evidence" value="ECO:0007669"/>
    <property type="project" value="TreeGrafter"/>
</dbReference>
<keyword evidence="3" id="KW-0472">Membrane</keyword>
<reference evidence="4 5" key="1">
    <citation type="submission" date="2016-07" db="EMBL/GenBank/DDBJ databases">
        <title>Pervasive Adenine N6-methylation of Active Genes in Fungi.</title>
        <authorList>
            <consortium name="DOE Joint Genome Institute"/>
            <person name="Mondo S.J."/>
            <person name="Dannebaum R.O."/>
            <person name="Kuo R.C."/>
            <person name="Labutti K."/>
            <person name="Haridas S."/>
            <person name="Kuo A."/>
            <person name="Salamov A."/>
            <person name="Ahrendt S.R."/>
            <person name="Lipzen A."/>
            <person name="Sullivan W."/>
            <person name="Andreopoulos W.B."/>
            <person name="Clum A."/>
            <person name="Lindquist E."/>
            <person name="Daum C."/>
            <person name="Ramamoorthy G.K."/>
            <person name="Gryganskyi A."/>
            <person name="Culley D."/>
            <person name="Magnuson J.K."/>
            <person name="James T.Y."/>
            <person name="O'Malley M.A."/>
            <person name="Stajich J.E."/>
            <person name="Spatafora J.W."/>
            <person name="Visel A."/>
            <person name="Grigoriev I.V."/>
        </authorList>
    </citation>
    <scope>NUCLEOTIDE SEQUENCE [LARGE SCALE GENOMIC DNA]</scope>
    <source>
        <strain evidence="4 5">NRRL 1336</strain>
    </source>
</reference>
<dbReference type="AlphaFoldDB" id="A0A1X2I4H4"/>
<dbReference type="PANTHER" id="PTHR12993:SF11">
    <property type="entry name" value="N-ACETYLGLUCOSAMINYL-PHOSPHATIDYLINOSITOL DE-N-ACETYLASE"/>
    <property type="match status" value="1"/>
</dbReference>
<evidence type="ECO:0000313" key="5">
    <source>
        <dbReference type="Proteomes" id="UP000193560"/>
    </source>
</evidence>
<proteinExistence type="inferred from homology"/>
<dbReference type="EMBL" id="MCGE01000028">
    <property type="protein sequence ID" value="ORZ09219.1"/>
    <property type="molecule type" value="Genomic_DNA"/>
</dbReference>
<dbReference type="STRING" id="90262.A0A1X2I4H4"/>
<comment type="similarity">
    <text evidence="1">Belongs to the PIGL family.</text>
</comment>
<dbReference type="PANTHER" id="PTHR12993">
    <property type="entry name" value="N-ACETYLGLUCOSAMINYL-PHOSPHATIDYLINOSITOL DE-N-ACETYLASE-RELATED"/>
    <property type="match status" value="1"/>
</dbReference>
<keyword evidence="5" id="KW-1185">Reference proteome</keyword>
<dbReference type="SUPFAM" id="SSF102588">
    <property type="entry name" value="LmbE-like"/>
    <property type="match status" value="1"/>
</dbReference>
<dbReference type="GO" id="GO:0016020">
    <property type="term" value="C:membrane"/>
    <property type="evidence" value="ECO:0007669"/>
    <property type="project" value="GOC"/>
</dbReference>
<dbReference type="GO" id="GO:0000225">
    <property type="term" value="F:N-acetylglucosaminylphosphatidylinositol deacetylase activity"/>
    <property type="evidence" value="ECO:0007669"/>
    <property type="project" value="UniProtKB-EC"/>
</dbReference>
<keyword evidence="3" id="KW-0812">Transmembrane</keyword>
<dbReference type="UniPathway" id="UPA00196"/>
<gene>
    <name evidence="4" type="ORF">BCR42DRAFT_381908</name>
</gene>
<dbReference type="Proteomes" id="UP000193560">
    <property type="component" value="Unassembled WGS sequence"/>
</dbReference>
<protein>
    <recommendedName>
        <fullName evidence="2">N-acetylglucosaminylphosphatidylinositol deacetylase</fullName>
        <ecNumber evidence="2">3.5.1.89</ecNumber>
    </recommendedName>
</protein>
<dbReference type="OrthoDB" id="440160at2759"/>
<dbReference type="GO" id="GO:0006506">
    <property type="term" value="P:GPI anchor biosynthetic process"/>
    <property type="evidence" value="ECO:0007669"/>
    <property type="project" value="UniProtKB-UniPathway"/>
</dbReference>
<dbReference type="Gene3D" id="3.40.50.10320">
    <property type="entry name" value="LmbE-like"/>
    <property type="match status" value="1"/>
</dbReference>
<evidence type="ECO:0000313" key="4">
    <source>
        <dbReference type="EMBL" id="ORZ09219.1"/>
    </source>
</evidence>
<dbReference type="EC" id="3.5.1.89" evidence="2"/>
<evidence type="ECO:0000256" key="1">
    <source>
        <dbReference type="ARBA" id="ARBA00006066"/>
    </source>
</evidence>
<evidence type="ECO:0000256" key="3">
    <source>
        <dbReference type="SAM" id="Phobius"/>
    </source>
</evidence>
<organism evidence="4 5">
    <name type="scientific">Absidia repens</name>
    <dbReference type="NCBI Taxonomy" id="90262"/>
    <lineage>
        <taxon>Eukaryota</taxon>
        <taxon>Fungi</taxon>
        <taxon>Fungi incertae sedis</taxon>
        <taxon>Mucoromycota</taxon>
        <taxon>Mucoromycotina</taxon>
        <taxon>Mucoromycetes</taxon>
        <taxon>Mucorales</taxon>
        <taxon>Cunninghamellaceae</taxon>
        <taxon>Absidia</taxon>
    </lineage>
</organism>
<comment type="caution">
    <text evidence="4">The sequence shown here is derived from an EMBL/GenBank/DDBJ whole genome shotgun (WGS) entry which is preliminary data.</text>
</comment>